<dbReference type="PROSITE" id="PS50987">
    <property type="entry name" value="HTH_ARSR_2"/>
    <property type="match status" value="1"/>
</dbReference>
<dbReference type="Gene3D" id="1.10.10.10">
    <property type="entry name" value="Winged helix-like DNA-binding domain superfamily/Winged helix DNA-binding domain"/>
    <property type="match status" value="1"/>
</dbReference>
<dbReference type="GO" id="GO:0046685">
    <property type="term" value="P:response to arsenic-containing substance"/>
    <property type="evidence" value="ECO:0007669"/>
    <property type="project" value="UniProtKB-KW"/>
</dbReference>
<evidence type="ECO:0000313" key="6">
    <source>
        <dbReference type="EMBL" id="EJI85871.1"/>
    </source>
</evidence>
<name>J1QJY9_9ALTE</name>
<dbReference type="InterPro" id="IPR036388">
    <property type="entry name" value="WH-like_DNA-bd_sf"/>
</dbReference>
<keyword evidence="1" id="KW-0059">Arsenical resistance</keyword>
<evidence type="ECO:0000256" key="2">
    <source>
        <dbReference type="ARBA" id="ARBA00023015"/>
    </source>
</evidence>
<dbReference type="InterPro" id="IPR036390">
    <property type="entry name" value="WH_DNA-bd_sf"/>
</dbReference>
<protein>
    <submittedName>
        <fullName evidence="6">ArsR family transcriptional regulator</fullName>
    </submittedName>
</protein>
<dbReference type="SMART" id="SM00418">
    <property type="entry name" value="HTH_ARSR"/>
    <property type="match status" value="1"/>
</dbReference>
<evidence type="ECO:0000256" key="4">
    <source>
        <dbReference type="ARBA" id="ARBA00023163"/>
    </source>
</evidence>
<dbReference type="PATRIC" id="fig|1197174.4.peg.1244"/>
<proteinExistence type="predicted"/>
<evidence type="ECO:0000259" key="5">
    <source>
        <dbReference type="PROSITE" id="PS50987"/>
    </source>
</evidence>
<comment type="caution">
    <text evidence="6">The sequence shown here is derived from an EMBL/GenBank/DDBJ whole genome shotgun (WGS) entry which is preliminary data.</text>
</comment>
<dbReference type="CDD" id="cd00090">
    <property type="entry name" value="HTH_ARSR"/>
    <property type="match status" value="1"/>
</dbReference>
<dbReference type="Proteomes" id="UP000012043">
    <property type="component" value="Unassembled WGS sequence"/>
</dbReference>
<dbReference type="GO" id="GO:0003677">
    <property type="term" value="F:DNA binding"/>
    <property type="evidence" value="ECO:0007669"/>
    <property type="project" value="UniProtKB-KW"/>
</dbReference>
<dbReference type="EMBL" id="ALAB01000011">
    <property type="protein sequence ID" value="EJI85871.1"/>
    <property type="molecule type" value="Genomic_DNA"/>
</dbReference>
<sequence length="123" mass="13781">MPTSSALTPLNFCKLLADATRLQAVLLILAEQELCVCELTAALHETQPKISRHLAMLRRAGVLQDRRQGQWVYYRLHDQLAPWASAALQQFAQTESASLDKYLTNLAAMGARPERKQLCQSCN</sequence>
<accession>J1QJY9</accession>
<dbReference type="FunFam" id="1.10.10.10:FF:000279">
    <property type="entry name" value="Transcriptional regulator, ArsR family"/>
    <property type="match status" value="1"/>
</dbReference>
<evidence type="ECO:0000256" key="3">
    <source>
        <dbReference type="ARBA" id="ARBA00023125"/>
    </source>
</evidence>
<dbReference type="InterPro" id="IPR001845">
    <property type="entry name" value="HTH_ArsR_DNA-bd_dom"/>
</dbReference>
<evidence type="ECO:0000313" key="7">
    <source>
        <dbReference type="Proteomes" id="UP000012043"/>
    </source>
</evidence>
<feature type="domain" description="HTH arsR-type" evidence="5">
    <location>
        <begin position="1"/>
        <end position="95"/>
    </location>
</feature>
<keyword evidence="4" id="KW-0804">Transcription</keyword>
<dbReference type="NCBIfam" id="NF007528">
    <property type="entry name" value="PRK10141.1"/>
    <property type="match status" value="1"/>
</dbReference>
<dbReference type="AlphaFoldDB" id="J1QJY9"/>
<organism evidence="6 7">
    <name type="scientific">Alishewanella aestuarii B11</name>
    <dbReference type="NCBI Taxonomy" id="1197174"/>
    <lineage>
        <taxon>Bacteria</taxon>
        <taxon>Pseudomonadati</taxon>
        <taxon>Pseudomonadota</taxon>
        <taxon>Gammaproteobacteria</taxon>
        <taxon>Alteromonadales</taxon>
        <taxon>Alteromonadaceae</taxon>
        <taxon>Alishewanella</taxon>
    </lineage>
</organism>
<evidence type="ECO:0000256" key="1">
    <source>
        <dbReference type="ARBA" id="ARBA00022849"/>
    </source>
</evidence>
<keyword evidence="7" id="KW-1185">Reference proteome</keyword>
<dbReference type="InterPro" id="IPR051081">
    <property type="entry name" value="HTH_MetalResp_TranReg"/>
</dbReference>
<keyword evidence="2" id="KW-0805">Transcription regulation</keyword>
<gene>
    <name evidence="6" type="ORF">AEST_12730</name>
</gene>
<dbReference type="PANTHER" id="PTHR33154">
    <property type="entry name" value="TRANSCRIPTIONAL REGULATOR, ARSR FAMILY"/>
    <property type="match status" value="1"/>
</dbReference>
<dbReference type="NCBIfam" id="NF033788">
    <property type="entry name" value="HTH_metalloreg"/>
    <property type="match status" value="1"/>
</dbReference>
<dbReference type="SUPFAM" id="SSF46785">
    <property type="entry name" value="Winged helix' DNA-binding domain"/>
    <property type="match status" value="1"/>
</dbReference>
<reference evidence="6 7" key="1">
    <citation type="journal article" date="2012" name="J. Bacteriol.">
        <title>Genome Sequence of Pectin-Degrading Alishewanella aestuarii Strain B11T, Isolated from Tidal Flat Sediment.</title>
        <authorList>
            <person name="Jung J."/>
            <person name="Choi S."/>
            <person name="Chun J."/>
            <person name="Park W."/>
        </authorList>
    </citation>
    <scope>NUCLEOTIDE SEQUENCE [LARGE SCALE GENOMIC DNA]</scope>
    <source>
        <strain evidence="6 7">B11</strain>
    </source>
</reference>
<dbReference type="RefSeq" id="WP_008607824.1">
    <property type="nucleotide sequence ID" value="NZ_ALAB01000011.1"/>
</dbReference>
<dbReference type="PRINTS" id="PR00778">
    <property type="entry name" value="HTHARSR"/>
</dbReference>
<dbReference type="PANTHER" id="PTHR33154:SF18">
    <property type="entry name" value="ARSENICAL RESISTANCE OPERON REPRESSOR"/>
    <property type="match status" value="1"/>
</dbReference>
<dbReference type="GO" id="GO:0003700">
    <property type="term" value="F:DNA-binding transcription factor activity"/>
    <property type="evidence" value="ECO:0007669"/>
    <property type="project" value="InterPro"/>
</dbReference>
<dbReference type="Pfam" id="PF01022">
    <property type="entry name" value="HTH_5"/>
    <property type="match status" value="1"/>
</dbReference>
<keyword evidence="3" id="KW-0238">DNA-binding</keyword>
<dbReference type="InterPro" id="IPR011991">
    <property type="entry name" value="ArsR-like_HTH"/>
</dbReference>